<keyword evidence="3" id="KW-0479">Metal-binding</keyword>
<gene>
    <name evidence="5" type="ORF">C1SCF055_LOCUS17540</name>
</gene>
<dbReference type="Pfam" id="PF08450">
    <property type="entry name" value="SGL"/>
    <property type="match status" value="1"/>
</dbReference>
<feature type="domain" description="SMP-30/Gluconolactonase/LRE-like region" evidence="4">
    <location>
        <begin position="103"/>
        <end position="361"/>
    </location>
</feature>
<feature type="binding site" evidence="3">
    <location>
        <position position="105"/>
    </location>
    <ligand>
        <name>a divalent metal cation</name>
        <dbReference type="ChEBI" id="CHEBI:60240"/>
    </ligand>
</feature>
<comment type="cofactor">
    <cofactor evidence="3">
        <name>Zn(2+)</name>
        <dbReference type="ChEBI" id="CHEBI:29105"/>
    </cofactor>
    <text evidence="3">Binds 1 divalent metal cation per subunit.</text>
</comment>
<reference evidence="5" key="1">
    <citation type="submission" date="2022-10" db="EMBL/GenBank/DDBJ databases">
        <authorList>
            <person name="Chen Y."/>
            <person name="Dougan E. K."/>
            <person name="Chan C."/>
            <person name="Rhodes N."/>
            <person name="Thang M."/>
        </authorList>
    </citation>
    <scope>NUCLEOTIDE SEQUENCE</scope>
</reference>
<dbReference type="PRINTS" id="PR01790">
    <property type="entry name" value="SMP30FAMILY"/>
</dbReference>
<dbReference type="Gene3D" id="2.120.10.30">
    <property type="entry name" value="TolB, C-terminal domain"/>
    <property type="match status" value="1"/>
</dbReference>
<dbReference type="AlphaFoldDB" id="A0A9P1FXQ4"/>
<dbReference type="InterPro" id="IPR011042">
    <property type="entry name" value="6-blade_b-propeller_TolB-like"/>
</dbReference>
<evidence type="ECO:0000313" key="6">
    <source>
        <dbReference type="EMBL" id="CAL4777872.1"/>
    </source>
</evidence>
<feature type="binding site" evidence="3">
    <location>
        <position position="198"/>
    </location>
    <ligand>
        <name>substrate</name>
    </ligand>
</feature>
<evidence type="ECO:0000256" key="2">
    <source>
        <dbReference type="PIRSR" id="PIRSR605511-1"/>
    </source>
</evidence>
<keyword evidence="7" id="KW-1185">Reference proteome</keyword>
<dbReference type="EMBL" id="CAMXCT020001490">
    <property type="protein sequence ID" value="CAL1143935.1"/>
    <property type="molecule type" value="Genomic_DNA"/>
</dbReference>
<dbReference type="EMBL" id="CAMXCT030001490">
    <property type="protein sequence ID" value="CAL4777872.1"/>
    <property type="molecule type" value="Genomic_DNA"/>
</dbReference>
<dbReference type="PANTHER" id="PTHR10907:SF47">
    <property type="entry name" value="REGUCALCIN"/>
    <property type="match status" value="1"/>
</dbReference>
<evidence type="ECO:0000313" key="7">
    <source>
        <dbReference type="Proteomes" id="UP001152797"/>
    </source>
</evidence>
<evidence type="ECO:0000259" key="4">
    <source>
        <dbReference type="Pfam" id="PF08450"/>
    </source>
</evidence>
<dbReference type="GO" id="GO:0004341">
    <property type="term" value="F:gluconolactonase activity"/>
    <property type="evidence" value="ECO:0007669"/>
    <property type="project" value="TreeGrafter"/>
</dbReference>
<feature type="binding site" evidence="3">
    <location>
        <position position="216"/>
    </location>
    <ligand>
        <name>substrate</name>
    </ligand>
</feature>
<name>A0A9P1FXQ4_9DINO</name>
<sequence>MAHGPHEVQGYPISVDIAAPRAPPPSTVTASVQSGCRVFLTKVWPTFVHSLGADKLELQFSNFATCLKCDWFGVCLFLSPPPGMMAEVPTVEAEVAVRLEAGLGEGSLWDSRSKKLLWLDILGAKLFRFDPSTGQNEEFDLSSHSTAVSSVVPIAEDASGDTVALTTREGFAVYNFRSQQLDLLGVPEPGVKEGERFNDGKVDPLGCYWAGTLCRDASEEIVPKAAKLYRRSGDGAVKMVMEELSISNGLVWSKDGQTMYYIDTPSAQIDAMDFTAGEVSNRRAVVKGFDFETTGFPDGCAIDLEDRLWVARFNGGACGCYDPKTGKMLAEVRVPKEAGRQVTSAAFGGEDLQDLYLTTAREGFDEAKGKDFPLAGSLFVVPAAKLQEICPGVRGQPPNHLKLSS</sequence>
<dbReference type="InterPro" id="IPR013658">
    <property type="entry name" value="SGL"/>
</dbReference>
<evidence type="ECO:0000256" key="3">
    <source>
        <dbReference type="PIRSR" id="PIRSR605511-2"/>
    </source>
</evidence>
<dbReference type="InterPro" id="IPR005511">
    <property type="entry name" value="SMP-30"/>
</dbReference>
<feature type="binding site" evidence="3">
    <location>
        <position position="298"/>
    </location>
    <ligand>
        <name>a divalent metal cation</name>
        <dbReference type="ChEBI" id="CHEBI:60240"/>
    </ligand>
</feature>
<reference evidence="6 7" key="2">
    <citation type="submission" date="2024-05" db="EMBL/GenBank/DDBJ databases">
        <authorList>
            <person name="Chen Y."/>
            <person name="Shah S."/>
            <person name="Dougan E. K."/>
            <person name="Thang M."/>
            <person name="Chan C."/>
        </authorList>
    </citation>
    <scope>NUCLEOTIDE SEQUENCE [LARGE SCALE GENOMIC DNA]</scope>
</reference>
<dbReference type="Proteomes" id="UP001152797">
    <property type="component" value="Unassembled WGS sequence"/>
</dbReference>
<comment type="caution">
    <text evidence="5">The sequence shown here is derived from an EMBL/GenBank/DDBJ whole genome shotgun (WGS) entry which is preliminary data.</text>
</comment>
<evidence type="ECO:0000313" key="5">
    <source>
        <dbReference type="EMBL" id="CAI3990560.1"/>
    </source>
</evidence>
<dbReference type="SUPFAM" id="SSF63829">
    <property type="entry name" value="Calcium-dependent phosphotriesterase"/>
    <property type="match status" value="1"/>
</dbReference>
<proteinExistence type="inferred from homology"/>
<keyword evidence="3" id="KW-0862">Zinc</keyword>
<accession>A0A9P1FXQ4</accession>
<evidence type="ECO:0000256" key="1">
    <source>
        <dbReference type="ARBA" id="ARBA00008853"/>
    </source>
</evidence>
<comment type="similarity">
    <text evidence="1">Belongs to the SMP-30/CGR1 family.</text>
</comment>
<dbReference type="EMBL" id="CAMXCT010001490">
    <property type="protein sequence ID" value="CAI3990560.1"/>
    <property type="molecule type" value="Genomic_DNA"/>
</dbReference>
<dbReference type="OrthoDB" id="423498at2759"/>
<protein>
    <submittedName>
        <fullName evidence="6">Sugar lactone lactonase YvrE</fullName>
    </submittedName>
</protein>
<feature type="binding site" evidence="3">
    <location>
        <position position="248"/>
    </location>
    <ligand>
        <name>a divalent metal cation</name>
        <dbReference type="ChEBI" id="CHEBI:60240"/>
    </ligand>
</feature>
<dbReference type="GO" id="GO:0019853">
    <property type="term" value="P:L-ascorbic acid biosynthetic process"/>
    <property type="evidence" value="ECO:0007669"/>
    <property type="project" value="TreeGrafter"/>
</dbReference>
<dbReference type="GO" id="GO:0005509">
    <property type="term" value="F:calcium ion binding"/>
    <property type="evidence" value="ECO:0007669"/>
    <property type="project" value="TreeGrafter"/>
</dbReference>
<dbReference type="PANTHER" id="PTHR10907">
    <property type="entry name" value="REGUCALCIN"/>
    <property type="match status" value="1"/>
</dbReference>
<feature type="active site" description="Proton donor/acceptor" evidence="2">
    <location>
        <position position="298"/>
    </location>
</feature>
<organism evidence="5">
    <name type="scientific">Cladocopium goreaui</name>
    <dbReference type="NCBI Taxonomy" id="2562237"/>
    <lineage>
        <taxon>Eukaryota</taxon>
        <taxon>Sar</taxon>
        <taxon>Alveolata</taxon>
        <taxon>Dinophyceae</taxon>
        <taxon>Suessiales</taxon>
        <taxon>Symbiodiniaceae</taxon>
        <taxon>Cladocopium</taxon>
    </lineage>
</organism>
<feature type="binding site" evidence="3">
    <location>
        <position position="196"/>
    </location>
    <ligand>
        <name>substrate</name>
    </ligand>
</feature>